<sequence length="243" mass="26436">MGSFYLPKDEESLPLGQDAHFVCQEKQTFGVADGVGGWNKSGIDAGIYARELMINCLIALSGLPKEAVVDSKKVLKDAYSITKAQGSSTACIVTLKDYCLHAANVGDSGFMQFRNKKFIYQSPVQQRCFNCPYQLGNGEKSDRPDIAEELKVMVESGDIVVCGSDGLLDNMFPSEIEEILKGTKGEICPESLAENIAKHALYNSFDRLTDSPFARAAKKAKYKHVGGKIDDISVIVAIIKPAV</sequence>
<keyword evidence="2" id="KW-1185">Reference proteome</keyword>
<reference evidence="2" key="1">
    <citation type="journal article" date="2023" name="G3 (Bethesda)">
        <title>Genome assembly and association tests identify interacting loci associated with vigor, precocity, and sex in interspecific pistachio rootstocks.</title>
        <authorList>
            <person name="Palmer W."/>
            <person name="Jacygrad E."/>
            <person name="Sagayaradj S."/>
            <person name="Cavanaugh K."/>
            <person name="Han R."/>
            <person name="Bertier L."/>
            <person name="Beede B."/>
            <person name="Kafkas S."/>
            <person name="Golino D."/>
            <person name="Preece J."/>
            <person name="Michelmore R."/>
        </authorList>
    </citation>
    <scope>NUCLEOTIDE SEQUENCE [LARGE SCALE GENOMIC DNA]</scope>
</reference>
<accession>A0ACC1BTI2</accession>
<comment type="caution">
    <text evidence="1">The sequence shown here is derived from an EMBL/GenBank/DDBJ whole genome shotgun (WGS) entry which is preliminary data.</text>
</comment>
<dbReference type="EMBL" id="CM047899">
    <property type="protein sequence ID" value="KAJ0102252.1"/>
    <property type="molecule type" value="Genomic_DNA"/>
</dbReference>
<organism evidence="1 2">
    <name type="scientific">Pistacia atlantica</name>
    <dbReference type="NCBI Taxonomy" id="434234"/>
    <lineage>
        <taxon>Eukaryota</taxon>
        <taxon>Viridiplantae</taxon>
        <taxon>Streptophyta</taxon>
        <taxon>Embryophyta</taxon>
        <taxon>Tracheophyta</taxon>
        <taxon>Spermatophyta</taxon>
        <taxon>Magnoliopsida</taxon>
        <taxon>eudicotyledons</taxon>
        <taxon>Gunneridae</taxon>
        <taxon>Pentapetalae</taxon>
        <taxon>rosids</taxon>
        <taxon>malvids</taxon>
        <taxon>Sapindales</taxon>
        <taxon>Anacardiaceae</taxon>
        <taxon>Pistacia</taxon>
    </lineage>
</organism>
<evidence type="ECO:0000313" key="2">
    <source>
        <dbReference type="Proteomes" id="UP001164250"/>
    </source>
</evidence>
<gene>
    <name evidence="1" type="ORF">Patl1_04875</name>
</gene>
<name>A0ACC1BTI2_9ROSI</name>
<protein>
    <submittedName>
        <fullName evidence="1">Uncharacterized protein</fullName>
    </submittedName>
</protein>
<proteinExistence type="predicted"/>
<dbReference type="Proteomes" id="UP001164250">
    <property type="component" value="Chromosome 3"/>
</dbReference>
<evidence type="ECO:0000313" key="1">
    <source>
        <dbReference type="EMBL" id="KAJ0102252.1"/>
    </source>
</evidence>